<dbReference type="Pfam" id="PF00563">
    <property type="entry name" value="EAL"/>
    <property type="match status" value="1"/>
</dbReference>
<dbReference type="Pfam" id="PF00990">
    <property type="entry name" value="GGDEF"/>
    <property type="match status" value="1"/>
</dbReference>
<dbReference type="Proteomes" id="UP000190951">
    <property type="component" value="Chromosome"/>
</dbReference>
<dbReference type="AlphaFoldDB" id="A0A1S8L7V4"/>
<dbReference type="NCBIfam" id="TIGR00254">
    <property type="entry name" value="GGDEF"/>
    <property type="match status" value="1"/>
</dbReference>
<dbReference type="CDD" id="cd01949">
    <property type="entry name" value="GGDEF"/>
    <property type="match status" value="1"/>
</dbReference>
<dbReference type="SUPFAM" id="SSF141868">
    <property type="entry name" value="EAL domain-like"/>
    <property type="match status" value="1"/>
</dbReference>
<dbReference type="InterPro" id="IPR035919">
    <property type="entry name" value="EAL_sf"/>
</dbReference>
<dbReference type="PANTHER" id="PTHR33121:SF79">
    <property type="entry name" value="CYCLIC DI-GMP PHOSPHODIESTERASE PDED-RELATED"/>
    <property type="match status" value="1"/>
</dbReference>
<evidence type="ECO:0000313" key="1">
    <source>
        <dbReference type="EMBL" id="URZ13101.1"/>
    </source>
</evidence>
<protein>
    <submittedName>
        <fullName evidence="1">Signaling protein</fullName>
    </submittedName>
</protein>
<dbReference type="SMART" id="SM00267">
    <property type="entry name" value="GGDEF"/>
    <property type="match status" value="1"/>
</dbReference>
<evidence type="ECO:0000313" key="2">
    <source>
        <dbReference type="Proteomes" id="UP000190951"/>
    </source>
</evidence>
<dbReference type="PROSITE" id="PS50883">
    <property type="entry name" value="EAL"/>
    <property type="match status" value="1"/>
</dbReference>
<dbReference type="CDD" id="cd01948">
    <property type="entry name" value="EAL"/>
    <property type="match status" value="1"/>
</dbReference>
<keyword evidence="2" id="KW-1185">Reference proteome</keyword>
<dbReference type="InterPro" id="IPR001633">
    <property type="entry name" value="EAL_dom"/>
</dbReference>
<sequence>MSFMWRDVIEFTDKCKNGKLLQRSNKFALYLIDISKFKIYNYKFGYEKGDKLLEEISDNLQEYLKDICEVKRISGDKFVSLFPFNERKEFKAIAESIVKFFDSYSIKYHTGFKIGMNMGIALYPYDSNNIQNVLSCAEVALSFSKRSEKNSYEIFDYKSSEKLFRDEKMLHEISHAIENSEFELYYQPQVDTDQMGIYGLEALLRWRHPQKGMLGPNYFINMIEKNGMINSIGRFVITEALSELKRFNDMGYDKLSMSINIAESQLWEASFVGFVEEVIRSKNVNPRYIIFEVVERTVLSDKVLRVLSELRTLGIRIYIDDFGTMYSSLNYLYNIPLDGIKLDKSFVDKMYNSKRDLMITKNIINLAKDLEIDIIAEGVEHKEQLNCLSSMNCSKIQGFIFSKPVNSRNVLNFFDNFKMELSYKK</sequence>
<dbReference type="EMBL" id="CP096983">
    <property type="protein sequence ID" value="URZ13101.1"/>
    <property type="molecule type" value="Genomic_DNA"/>
</dbReference>
<dbReference type="PANTHER" id="PTHR33121">
    <property type="entry name" value="CYCLIC DI-GMP PHOSPHODIESTERASE PDEF"/>
    <property type="match status" value="1"/>
</dbReference>
<proteinExistence type="predicted"/>
<dbReference type="InterPro" id="IPR029787">
    <property type="entry name" value="Nucleotide_cyclase"/>
</dbReference>
<dbReference type="SUPFAM" id="SSF55073">
    <property type="entry name" value="Nucleotide cyclase"/>
    <property type="match status" value="1"/>
</dbReference>
<accession>A0A1S8L7V4</accession>
<name>A0A1S8L7V4_9CLOT</name>
<dbReference type="SMART" id="SM00052">
    <property type="entry name" value="EAL"/>
    <property type="match status" value="1"/>
</dbReference>
<dbReference type="InterPro" id="IPR050706">
    <property type="entry name" value="Cyclic-di-GMP_PDE-like"/>
</dbReference>
<dbReference type="GO" id="GO:0071111">
    <property type="term" value="F:cyclic-guanylate-specific phosphodiesterase activity"/>
    <property type="evidence" value="ECO:0007669"/>
    <property type="project" value="InterPro"/>
</dbReference>
<gene>
    <name evidence="1" type="ORF">CROST_038510</name>
</gene>
<dbReference type="Gene3D" id="3.20.20.450">
    <property type="entry name" value="EAL domain"/>
    <property type="match status" value="1"/>
</dbReference>
<dbReference type="InterPro" id="IPR043128">
    <property type="entry name" value="Rev_trsase/Diguanyl_cyclase"/>
</dbReference>
<reference evidence="1 2" key="1">
    <citation type="submission" date="2022-04" db="EMBL/GenBank/DDBJ databases">
        <title>Genome sequence of C. roseum typestrain.</title>
        <authorList>
            <person name="Poehlein A."/>
            <person name="Schoch T."/>
            <person name="Duerre P."/>
            <person name="Daniel R."/>
        </authorList>
    </citation>
    <scope>NUCLEOTIDE SEQUENCE [LARGE SCALE GENOMIC DNA]</scope>
    <source>
        <strain evidence="1 2">DSM 7320</strain>
    </source>
</reference>
<organism evidence="1 2">
    <name type="scientific">Clostridium felsineum</name>
    <dbReference type="NCBI Taxonomy" id="36839"/>
    <lineage>
        <taxon>Bacteria</taxon>
        <taxon>Bacillati</taxon>
        <taxon>Bacillota</taxon>
        <taxon>Clostridia</taxon>
        <taxon>Eubacteriales</taxon>
        <taxon>Clostridiaceae</taxon>
        <taxon>Clostridium</taxon>
    </lineage>
</organism>
<dbReference type="Gene3D" id="3.30.70.270">
    <property type="match status" value="1"/>
</dbReference>
<dbReference type="InterPro" id="IPR000160">
    <property type="entry name" value="GGDEF_dom"/>
</dbReference>
<dbReference type="STRING" id="84029.CROST_18290"/>
<dbReference type="KEGG" id="crw:CROST_038510"/>
<dbReference type="PROSITE" id="PS50887">
    <property type="entry name" value="GGDEF"/>
    <property type="match status" value="1"/>
</dbReference>